<keyword evidence="3" id="KW-0812">Transmembrane</keyword>
<feature type="domain" description="M23ase beta-sheet core" evidence="4">
    <location>
        <begin position="231"/>
        <end position="325"/>
    </location>
</feature>
<dbReference type="PANTHER" id="PTHR21666:SF270">
    <property type="entry name" value="MUREIN HYDROLASE ACTIVATOR ENVC"/>
    <property type="match status" value="1"/>
</dbReference>
<organism evidence="5 6">
    <name type="scientific">Paenibacillus allorhizoplanae</name>
    <dbReference type="NCBI Taxonomy" id="2905648"/>
    <lineage>
        <taxon>Bacteria</taxon>
        <taxon>Bacillati</taxon>
        <taxon>Bacillota</taxon>
        <taxon>Bacilli</taxon>
        <taxon>Bacillales</taxon>
        <taxon>Paenibacillaceae</taxon>
        <taxon>Paenibacillus</taxon>
    </lineage>
</organism>
<dbReference type="Proteomes" id="UP000838821">
    <property type="component" value="Unassembled WGS sequence"/>
</dbReference>
<gene>
    <name evidence="5" type="ORF">PAECIP111891_05734</name>
</gene>
<dbReference type="Gene3D" id="2.70.70.10">
    <property type="entry name" value="Glucose Permease (Domain IIA)"/>
    <property type="match status" value="1"/>
</dbReference>
<feature type="region of interest" description="Disordered" evidence="2">
    <location>
        <begin position="128"/>
        <end position="151"/>
    </location>
</feature>
<dbReference type="EMBL" id="CAKMMW010000024">
    <property type="protein sequence ID" value="CAH1224789.1"/>
    <property type="molecule type" value="Genomic_DNA"/>
</dbReference>
<sequence length="338" mass="37651">MKFIWGKKELTFMIIPGANRRTVRFKLPHSSLYIVPSVILLVLIGFFLTIYIMNTQSHQTQNSMQQAFDGQERQLVDQITHKTSEIEQLQIDLIDLAQQADEFKVKLEEIKKIDHVIELMSQPETVNGTSKKVASTPSSKPVNGTNVDIGGTDVPITTDDVSTLVSSTKQGLFSLVGDINELLVNLNESEAKIKEAEHLRSITPTLWPIASHSITSGFGIRIDPFTFRPSMHTGYDIDGEYNDPVYVTAAGKVIAVGFDGELGNYIIVDHGRGIETEYMHLNKILVKRGESVTKGQHIGLVGSTGRSTGSHLHYEVHKNGIQIDPKPYLISDRKDERK</sequence>
<dbReference type="SUPFAM" id="SSF51261">
    <property type="entry name" value="Duplicated hybrid motif"/>
    <property type="match status" value="1"/>
</dbReference>
<protein>
    <recommendedName>
        <fullName evidence="4">M23ase beta-sheet core domain-containing protein</fullName>
    </recommendedName>
</protein>
<evidence type="ECO:0000256" key="2">
    <source>
        <dbReference type="SAM" id="MobiDB-lite"/>
    </source>
</evidence>
<dbReference type="CDD" id="cd12797">
    <property type="entry name" value="M23_peptidase"/>
    <property type="match status" value="1"/>
</dbReference>
<evidence type="ECO:0000313" key="6">
    <source>
        <dbReference type="Proteomes" id="UP000838821"/>
    </source>
</evidence>
<dbReference type="InterPro" id="IPR050570">
    <property type="entry name" value="Cell_wall_metabolism_enzyme"/>
</dbReference>
<keyword evidence="3" id="KW-0472">Membrane</keyword>
<dbReference type="PANTHER" id="PTHR21666">
    <property type="entry name" value="PEPTIDASE-RELATED"/>
    <property type="match status" value="1"/>
</dbReference>
<feature type="coiled-coil region" evidence="1">
    <location>
        <begin position="86"/>
        <end position="113"/>
    </location>
</feature>
<evidence type="ECO:0000256" key="1">
    <source>
        <dbReference type="SAM" id="Coils"/>
    </source>
</evidence>
<reference evidence="5" key="1">
    <citation type="submission" date="2022-01" db="EMBL/GenBank/DDBJ databases">
        <authorList>
            <person name="Criscuolo A."/>
        </authorList>
    </citation>
    <scope>NUCLEOTIDE SEQUENCE</scope>
    <source>
        <strain evidence="5">CIP111891</strain>
    </source>
</reference>
<keyword evidence="3" id="KW-1133">Transmembrane helix</keyword>
<dbReference type="Pfam" id="PF01551">
    <property type="entry name" value="Peptidase_M23"/>
    <property type="match status" value="1"/>
</dbReference>
<dbReference type="RefSeq" id="WP_236291865.1">
    <property type="nucleotide sequence ID" value="NZ_CAKMMW010000024.1"/>
</dbReference>
<dbReference type="InterPro" id="IPR016047">
    <property type="entry name" value="M23ase_b-sheet_dom"/>
</dbReference>
<comment type="caution">
    <text evidence="5">The sequence shown here is derived from an EMBL/GenBank/DDBJ whole genome shotgun (WGS) entry which is preliminary data.</text>
</comment>
<name>A0ABM9CWN0_9BACL</name>
<accession>A0ABM9CWN0</accession>
<proteinExistence type="predicted"/>
<feature type="compositionally biased region" description="Polar residues" evidence="2">
    <location>
        <begin position="128"/>
        <end position="146"/>
    </location>
</feature>
<evidence type="ECO:0000259" key="4">
    <source>
        <dbReference type="Pfam" id="PF01551"/>
    </source>
</evidence>
<feature type="transmembrane region" description="Helical" evidence="3">
    <location>
        <begin position="30"/>
        <end position="53"/>
    </location>
</feature>
<evidence type="ECO:0000256" key="3">
    <source>
        <dbReference type="SAM" id="Phobius"/>
    </source>
</evidence>
<dbReference type="InterPro" id="IPR011055">
    <property type="entry name" value="Dup_hybrid_motif"/>
</dbReference>
<keyword evidence="6" id="KW-1185">Reference proteome</keyword>
<evidence type="ECO:0000313" key="5">
    <source>
        <dbReference type="EMBL" id="CAH1224789.1"/>
    </source>
</evidence>
<keyword evidence="1" id="KW-0175">Coiled coil</keyword>